<proteinExistence type="predicted"/>
<dbReference type="RefSeq" id="WP_306836779.1">
    <property type="nucleotide sequence ID" value="NZ_JAUSRF010000011.1"/>
</dbReference>
<reference evidence="2 3" key="1">
    <citation type="submission" date="2023-07" db="EMBL/GenBank/DDBJ databases">
        <title>Sorghum-associated microbial communities from plants grown in Nebraska, USA.</title>
        <authorList>
            <person name="Schachtman D."/>
        </authorList>
    </citation>
    <scope>NUCLEOTIDE SEQUENCE [LARGE SCALE GENOMIC DNA]</scope>
    <source>
        <strain evidence="2 3">DS1307</strain>
    </source>
</reference>
<organism evidence="2 3">
    <name type="scientific">Neorhizobium huautlense</name>
    <dbReference type="NCBI Taxonomy" id="67774"/>
    <lineage>
        <taxon>Bacteria</taxon>
        <taxon>Pseudomonadati</taxon>
        <taxon>Pseudomonadota</taxon>
        <taxon>Alphaproteobacteria</taxon>
        <taxon>Hyphomicrobiales</taxon>
        <taxon>Rhizobiaceae</taxon>
        <taxon>Rhizobium/Agrobacterium group</taxon>
        <taxon>Neorhizobium</taxon>
    </lineage>
</organism>
<keyword evidence="1" id="KW-1133">Transmembrane helix</keyword>
<protein>
    <recommendedName>
        <fullName evidence="4">Transmembrane protein</fullName>
    </recommendedName>
</protein>
<feature type="transmembrane region" description="Helical" evidence="1">
    <location>
        <begin position="86"/>
        <end position="105"/>
    </location>
</feature>
<feature type="transmembrane region" description="Helical" evidence="1">
    <location>
        <begin position="111"/>
        <end position="129"/>
    </location>
</feature>
<comment type="caution">
    <text evidence="2">The sequence shown here is derived from an EMBL/GenBank/DDBJ whole genome shotgun (WGS) entry which is preliminary data.</text>
</comment>
<sequence length="138" mass="15254">MYYPTIKVIVRFTLCPIIPAPIISAVILSLDLHEFTGTVEWYYWLPAYVGMTLWVSLCALIFFGVPALMLSVVYATLQLRRSAKHLFLVSLSGGALAFMFNGLFLPPLHEIAAITLGLVTSLLAALFALPKQTTLSYD</sequence>
<gene>
    <name evidence="2" type="ORF">J2T09_003440</name>
</gene>
<evidence type="ECO:0000256" key="1">
    <source>
        <dbReference type="SAM" id="Phobius"/>
    </source>
</evidence>
<keyword evidence="1" id="KW-0812">Transmembrane</keyword>
<name>A0ABT9PX22_9HYPH</name>
<feature type="transmembrane region" description="Helical" evidence="1">
    <location>
        <begin position="12"/>
        <end position="33"/>
    </location>
</feature>
<feature type="transmembrane region" description="Helical" evidence="1">
    <location>
        <begin position="53"/>
        <end position="74"/>
    </location>
</feature>
<evidence type="ECO:0000313" key="3">
    <source>
        <dbReference type="Proteomes" id="UP001241472"/>
    </source>
</evidence>
<dbReference type="Proteomes" id="UP001241472">
    <property type="component" value="Unassembled WGS sequence"/>
</dbReference>
<keyword evidence="3" id="KW-1185">Reference proteome</keyword>
<dbReference type="EMBL" id="JAUSRF010000011">
    <property type="protein sequence ID" value="MDP9838668.1"/>
    <property type="molecule type" value="Genomic_DNA"/>
</dbReference>
<keyword evidence="1" id="KW-0472">Membrane</keyword>
<evidence type="ECO:0000313" key="2">
    <source>
        <dbReference type="EMBL" id="MDP9838668.1"/>
    </source>
</evidence>
<evidence type="ECO:0008006" key="4">
    <source>
        <dbReference type="Google" id="ProtNLM"/>
    </source>
</evidence>
<accession>A0ABT9PX22</accession>